<evidence type="ECO:0000256" key="1">
    <source>
        <dbReference type="SAM" id="SignalP"/>
    </source>
</evidence>
<dbReference type="RefSeq" id="WP_141815404.1">
    <property type="nucleotide sequence ID" value="NZ_VFPL01000001.1"/>
</dbReference>
<organism evidence="3 4">
    <name type="scientific">Arcticibacter tournemirensis</name>
    <dbReference type="NCBI Taxonomy" id="699437"/>
    <lineage>
        <taxon>Bacteria</taxon>
        <taxon>Pseudomonadati</taxon>
        <taxon>Bacteroidota</taxon>
        <taxon>Sphingobacteriia</taxon>
        <taxon>Sphingobacteriales</taxon>
        <taxon>Sphingobacteriaceae</taxon>
        <taxon>Arcticibacter</taxon>
    </lineage>
</organism>
<dbReference type="EMBL" id="VWNE01000039">
    <property type="protein sequence ID" value="KAA8477172.1"/>
    <property type="molecule type" value="Genomic_DNA"/>
</dbReference>
<feature type="domain" description="Tail specific protease" evidence="2">
    <location>
        <begin position="512"/>
        <end position="725"/>
    </location>
</feature>
<dbReference type="Gene3D" id="2.30.42.10">
    <property type="match status" value="1"/>
</dbReference>
<evidence type="ECO:0000313" key="3">
    <source>
        <dbReference type="EMBL" id="KAA8477172.1"/>
    </source>
</evidence>
<dbReference type="InterPro" id="IPR036034">
    <property type="entry name" value="PDZ_sf"/>
</dbReference>
<dbReference type="GO" id="GO:0030288">
    <property type="term" value="C:outer membrane-bounded periplasmic space"/>
    <property type="evidence" value="ECO:0007669"/>
    <property type="project" value="TreeGrafter"/>
</dbReference>
<dbReference type="SMART" id="SM00245">
    <property type="entry name" value="TSPc"/>
    <property type="match status" value="1"/>
</dbReference>
<evidence type="ECO:0000259" key="2">
    <source>
        <dbReference type="SMART" id="SM00245"/>
    </source>
</evidence>
<dbReference type="GO" id="GO:0007165">
    <property type="term" value="P:signal transduction"/>
    <property type="evidence" value="ECO:0007669"/>
    <property type="project" value="TreeGrafter"/>
</dbReference>
<evidence type="ECO:0000313" key="4">
    <source>
        <dbReference type="Proteomes" id="UP000322918"/>
    </source>
</evidence>
<dbReference type="AlphaFoldDB" id="A0A5M9GQZ8"/>
<proteinExistence type="predicted"/>
<dbReference type="PANTHER" id="PTHR32060:SF30">
    <property type="entry name" value="CARBOXY-TERMINAL PROCESSING PROTEASE CTPA"/>
    <property type="match status" value="1"/>
</dbReference>
<comment type="caution">
    <text evidence="3">The sequence shown here is derived from an EMBL/GenBank/DDBJ whole genome shotgun (WGS) entry which is preliminary data.</text>
</comment>
<keyword evidence="4" id="KW-1185">Reference proteome</keyword>
<dbReference type="GO" id="GO:0008236">
    <property type="term" value="F:serine-type peptidase activity"/>
    <property type="evidence" value="ECO:0007669"/>
    <property type="project" value="InterPro"/>
</dbReference>
<dbReference type="OrthoDB" id="5379939at2"/>
<dbReference type="Gene3D" id="2.60.120.260">
    <property type="entry name" value="Galactose-binding domain-like"/>
    <property type="match status" value="1"/>
</dbReference>
<accession>A0A5M9GQZ8</accession>
<protein>
    <submittedName>
        <fullName evidence="3">Peptidase S41</fullName>
    </submittedName>
</protein>
<sequence>MLKRILLTALLVARWLILPAQVNFNGNLEIIDKDSGRPGGWTFYLGKEHTYNVGLDSVIKRQGKYSVSITAQEGKDIYGTIKHIINHSFHGKHLMLVGSVKTEDVNDGFAGLWLCVNGLENKVLAYENMEDDGIKGTNDWKEYYIELPYNEYEAVSINAGALLVGKGKVWIDSLRLYLDEKPIDEAHVKQTPFFPGELDTAFSRGSGIDTIILTRKNTEYLNLVGQLWGFLKYHHPAVAKGDYNWDAELIRLLPHLLKCKNNNEASALFEAWLDKLGQPAACTDCKPITNEQNIAIAPDYGNIFNNPVFSSGLLQKLQYILANRNTTYNYYVTINEQVGNPEFRHEKLYADMLYPDAGYRLLALYRYWNIIQYFFPSRHLITERWNSMLHQYLPGFIYARNATEYAKAMTKMIASIHDGHAALGDFKALSKFQGDYRVPFQAKFIENKLVITDYYSDSKEVKSKFRIGDIILSINGEKVQDLVRKYIPYVPASNYDTKLRDMPGSYLLRSDKKHFIFRLSRDGKPFNLSISGVKNSQLDFWRKDWNPKPEAPARFVLSDSIGYLFAAKFKSGHLKDIRKEFKNTKGLVVDLRCYPTDEMIHTLGNYIKPFTSAFAKFTRGFADHPGLFVYTDSIENGEKSSDNYKERVVVLVNAYTQSNAEYVTMAFQSSPNVTVIGSTTAGADGNISNINLPGGITTNISGLGVFYPDGTNAQRKGVKIDYFLKPTIKGIKEGKDELLEKAQDIILKGKASAIGRL</sequence>
<dbReference type="SUPFAM" id="SSF52096">
    <property type="entry name" value="ClpP/crotonase"/>
    <property type="match status" value="1"/>
</dbReference>
<feature type="chain" id="PRO_5024431487" evidence="1">
    <location>
        <begin position="25"/>
        <end position="757"/>
    </location>
</feature>
<dbReference type="InterPro" id="IPR005151">
    <property type="entry name" value="Tail-specific_protease"/>
</dbReference>
<dbReference type="Proteomes" id="UP000322918">
    <property type="component" value="Unassembled WGS sequence"/>
</dbReference>
<gene>
    <name evidence="3" type="ORF">F1649_19240</name>
</gene>
<reference evidence="3 4" key="1">
    <citation type="submission" date="2019-09" db="EMBL/GenBank/DDBJ databases">
        <title>Pararcticibacter amylolyticus gen. nov., sp. nov., isolated from a rottenly hemp rope, and reclassification of Pedobacter tournemirensis as Pararcticibacter tournemirensis comb. nov.</title>
        <authorList>
            <person name="Cai Y."/>
        </authorList>
    </citation>
    <scope>NUCLEOTIDE SEQUENCE [LARGE SCALE GENOMIC DNA]</scope>
    <source>
        <strain evidence="3 4">TF5-37.2-LB10</strain>
    </source>
</reference>
<dbReference type="InterPro" id="IPR029045">
    <property type="entry name" value="ClpP/crotonase-like_dom_sf"/>
</dbReference>
<keyword evidence="1" id="KW-0732">Signal</keyword>
<feature type="signal peptide" evidence="1">
    <location>
        <begin position="1"/>
        <end position="24"/>
    </location>
</feature>
<dbReference type="Gene3D" id="3.90.226.10">
    <property type="entry name" value="2-enoyl-CoA Hydratase, Chain A, domain 1"/>
    <property type="match status" value="1"/>
</dbReference>
<dbReference type="PANTHER" id="PTHR32060">
    <property type="entry name" value="TAIL-SPECIFIC PROTEASE"/>
    <property type="match status" value="1"/>
</dbReference>
<name>A0A5M9GQZ8_9SPHI</name>
<dbReference type="GO" id="GO:0006508">
    <property type="term" value="P:proteolysis"/>
    <property type="evidence" value="ECO:0007669"/>
    <property type="project" value="InterPro"/>
</dbReference>
<dbReference type="GO" id="GO:0004175">
    <property type="term" value="F:endopeptidase activity"/>
    <property type="evidence" value="ECO:0007669"/>
    <property type="project" value="TreeGrafter"/>
</dbReference>
<dbReference type="Pfam" id="PF03572">
    <property type="entry name" value="Peptidase_S41"/>
    <property type="match status" value="1"/>
</dbReference>